<sequence length="67" mass="7076">MMAMAITPLLCYNYGTSCRTVTVDDGTPQRLRVVIVCFLVILLNGGRVSCQQPALSVFGGSSLPAAV</sequence>
<dbReference type="AlphaFoldDB" id="A0A564ZHM3"/>
<protein>
    <submittedName>
        <fullName evidence="1">Uncharacterized protein</fullName>
    </submittedName>
</protein>
<organism evidence="1 2">
    <name type="scientific">Candidatus Methylomirabilis lanthanidiphila</name>
    <dbReference type="NCBI Taxonomy" id="2211376"/>
    <lineage>
        <taxon>Bacteria</taxon>
        <taxon>Candidatus Methylomirabilota</taxon>
        <taxon>Candidatus Methylomirabilia</taxon>
        <taxon>Candidatus Methylomirabilales</taxon>
        <taxon>Candidatus Methylomirabilaceae</taxon>
        <taxon>Candidatus Methylomirabilis</taxon>
    </lineage>
</organism>
<name>A0A564ZHM3_9BACT</name>
<gene>
    <name evidence="1" type="ORF">MELA_01036</name>
</gene>
<proteinExistence type="predicted"/>
<reference evidence="1 2" key="1">
    <citation type="submission" date="2019-07" db="EMBL/GenBank/DDBJ databases">
        <authorList>
            <person name="Cremers G."/>
        </authorList>
    </citation>
    <scope>NUCLEOTIDE SEQUENCE [LARGE SCALE GENOMIC DNA]</scope>
</reference>
<evidence type="ECO:0000313" key="2">
    <source>
        <dbReference type="Proteomes" id="UP000334340"/>
    </source>
</evidence>
<dbReference type="Proteomes" id="UP000334340">
    <property type="component" value="Unassembled WGS sequence"/>
</dbReference>
<accession>A0A564ZHM3</accession>
<dbReference type="EMBL" id="CABIKM010000015">
    <property type="protein sequence ID" value="VUZ84663.1"/>
    <property type="molecule type" value="Genomic_DNA"/>
</dbReference>
<evidence type="ECO:0000313" key="1">
    <source>
        <dbReference type="EMBL" id="VUZ84663.1"/>
    </source>
</evidence>
<keyword evidence="2" id="KW-1185">Reference proteome</keyword>